<evidence type="ECO:0000313" key="4">
    <source>
        <dbReference type="EMBL" id="KOC64811.1"/>
    </source>
</evidence>
<proteinExistence type="inferred from homology"/>
<dbReference type="Pfam" id="PF16094">
    <property type="entry name" value="PAC1"/>
    <property type="match status" value="1"/>
</dbReference>
<dbReference type="InterPro" id="IPR016565">
    <property type="entry name" value="Proteasome_assmbl_chp_1"/>
</dbReference>
<dbReference type="GO" id="GO:0000502">
    <property type="term" value="C:proteasome complex"/>
    <property type="evidence" value="ECO:0007669"/>
    <property type="project" value="UniProtKB-KW"/>
</dbReference>
<dbReference type="EMBL" id="KQ414667">
    <property type="protein sequence ID" value="KOC64811.1"/>
    <property type="molecule type" value="Genomic_DNA"/>
</dbReference>
<organism evidence="4 5">
    <name type="scientific">Habropoda laboriosa</name>
    <dbReference type="NCBI Taxonomy" id="597456"/>
    <lineage>
        <taxon>Eukaryota</taxon>
        <taxon>Metazoa</taxon>
        <taxon>Ecdysozoa</taxon>
        <taxon>Arthropoda</taxon>
        <taxon>Hexapoda</taxon>
        <taxon>Insecta</taxon>
        <taxon>Pterygota</taxon>
        <taxon>Neoptera</taxon>
        <taxon>Endopterygota</taxon>
        <taxon>Hymenoptera</taxon>
        <taxon>Apocrita</taxon>
        <taxon>Aculeata</taxon>
        <taxon>Apoidea</taxon>
        <taxon>Anthophila</taxon>
        <taxon>Apidae</taxon>
        <taxon>Habropoda</taxon>
    </lineage>
</organism>
<reference evidence="4 5" key="1">
    <citation type="submission" date="2015-07" db="EMBL/GenBank/DDBJ databases">
        <title>The genome of Habropoda laboriosa.</title>
        <authorList>
            <person name="Pan H."/>
            <person name="Kapheim K."/>
        </authorList>
    </citation>
    <scope>NUCLEOTIDE SEQUENCE [LARGE SCALE GENOMIC DNA]</scope>
    <source>
        <strain evidence="4">0110345459</strain>
    </source>
</reference>
<dbReference type="STRING" id="597456.A0A0L7R1X6"/>
<comment type="similarity">
    <text evidence="1">Belongs to the PSMG1 family.</text>
</comment>
<dbReference type="Proteomes" id="UP000053825">
    <property type="component" value="Unassembled WGS sequence"/>
</dbReference>
<keyword evidence="3" id="KW-0143">Chaperone</keyword>
<keyword evidence="4" id="KW-0647">Proteasome</keyword>
<dbReference type="AlphaFoldDB" id="A0A0L7R1X6"/>
<dbReference type="GO" id="GO:0080129">
    <property type="term" value="P:proteasome core complex assembly"/>
    <property type="evidence" value="ECO:0007669"/>
    <property type="project" value="TreeGrafter"/>
</dbReference>
<evidence type="ECO:0000256" key="1">
    <source>
        <dbReference type="ARBA" id="ARBA00005261"/>
    </source>
</evidence>
<dbReference type="PANTHER" id="PTHR15069:SF1">
    <property type="entry name" value="PROTEASOME ASSEMBLY CHAPERONE 1"/>
    <property type="match status" value="1"/>
</dbReference>
<dbReference type="GO" id="GO:0070628">
    <property type="term" value="F:proteasome binding"/>
    <property type="evidence" value="ECO:0007669"/>
    <property type="project" value="TreeGrafter"/>
</dbReference>
<protein>
    <recommendedName>
        <fullName evidence="2">Proteasome assembly chaperone 1</fullName>
    </recommendedName>
</protein>
<name>A0A0L7R1X6_9HYME</name>
<sequence length="240" mass="27155">MASFFGEVVFPVSRAFWDEEDEYGATQNSVNQPQFSVRWLKEKPPQIDTLVVIEGEMLIDFSKKCLCENSEELCLVEDDNQTKVCSLYQVNDNVYLCIVSPRFDTKFSAKLVDKMGETISSAKNTISVTCRHISQFKNKNTPTVPSFLRMLTTENGKNVCKLKEPYLEQPNIVYGVAAGVLSYAQFMELPSVLYVLYTDSFVLDSLSAEPLLKLFTAMNCTLHNVTFAGKDFFSKGNLYM</sequence>
<evidence type="ECO:0000313" key="5">
    <source>
        <dbReference type="Proteomes" id="UP000053825"/>
    </source>
</evidence>
<dbReference type="OrthoDB" id="17536at2759"/>
<dbReference type="PANTHER" id="PTHR15069">
    <property type="entry name" value="PROTEASOME ASSEMBLY CHAPERONE 1"/>
    <property type="match status" value="1"/>
</dbReference>
<keyword evidence="5" id="KW-1185">Reference proteome</keyword>
<dbReference type="GO" id="GO:0005783">
    <property type="term" value="C:endoplasmic reticulum"/>
    <property type="evidence" value="ECO:0007669"/>
    <property type="project" value="InterPro"/>
</dbReference>
<evidence type="ECO:0000256" key="3">
    <source>
        <dbReference type="ARBA" id="ARBA00023186"/>
    </source>
</evidence>
<accession>A0A0L7R1X6</accession>
<gene>
    <name evidence="4" type="ORF">WH47_00314</name>
</gene>
<evidence type="ECO:0000256" key="2">
    <source>
        <dbReference type="ARBA" id="ARBA00019180"/>
    </source>
</evidence>